<reference evidence="1 2" key="1">
    <citation type="submission" date="2017-02" db="EMBL/GenBank/DDBJ databases">
        <title>The new phylogeny of genus Mycobacterium.</title>
        <authorList>
            <person name="Tortoli E."/>
            <person name="Trovato A."/>
            <person name="Cirillo D.M."/>
        </authorList>
    </citation>
    <scope>NUCLEOTIDE SEQUENCE [LARGE SCALE GENOMIC DNA]</scope>
    <source>
        <strain evidence="1 2">DSM 44049</strain>
    </source>
</reference>
<sequence length="60" mass="6859">MGITAFMPDDSPEYKRLEAAYKQLIRELGVQERGKFAVVDTHAFKQVRRLMADLACKISD</sequence>
<dbReference type="RefSeq" id="WP_069422636.1">
    <property type="nucleotide sequence ID" value="NZ_CBCRZH010000046.1"/>
</dbReference>
<protein>
    <submittedName>
        <fullName evidence="1">Uncharacterized protein</fullName>
    </submittedName>
</protein>
<name>A0A1E3RZP3_MYCIE</name>
<dbReference type="AlphaFoldDB" id="A0A1E3RZP3"/>
<comment type="caution">
    <text evidence="1">The sequence shown here is derived from an EMBL/GenBank/DDBJ whole genome shotgun (WGS) entry which is preliminary data.</text>
</comment>
<proteinExistence type="predicted"/>
<dbReference type="Proteomes" id="UP000192739">
    <property type="component" value="Unassembled WGS sequence"/>
</dbReference>
<evidence type="ECO:0000313" key="2">
    <source>
        <dbReference type="Proteomes" id="UP000192739"/>
    </source>
</evidence>
<dbReference type="EMBL" id="MVHT01000005">
    <property type="protein sequence ID" value="ORB10109.1"/>
    <property type="molecule type" value="Genomic_DNA"/>
</dbReference>
<accession>A0A1E3RZP3</accession>
<keyword evidence="2" id="KW-1185">Reference proteome</keyword>
<gene>
    <name evidence="1" type="ORF">BST27_03415</name>
</gene>
<organism evidence="1 2">
    <name type="scientific">Mycobacterium intermedium</name>
    <dbReference type="NCBI Taxonomy" id="28445"/>
    <lineage>
        <taxon>Bacteria</taxon>
        <taxon>Bacillati</taxon>
        <taxon>Actinomycetota</taxon>
        <taxon>Actinomycetes</taxon>
        <taxon>Mycobacteriales</taxon>
        <taxon>Mycobacteriaceae</taxon>
        <taxon>Mycobacterium</taxon>
        <taxon>Mycobacterium simiae complex</taxon>
    </lineage>
</organism>
<dbReference type="STRING" id="28445.BHQ20_29285"/>
<evidence type="ECO:0000313" key="1">
    <source>
        <dbReference type="EMBL" id="ORB10109.1"/>
    </source>
</evidence>